<name>A0AAD5S4X8_9FUNG</name>
<evidence type="ECO:0000313" key="3">
    <source>
        <dbReference type="EMBL" id="KAJ3039800.1"/>
    </source>
</evidence>
<evidence type="ECO:0000313" key="4">
    <source>
        <dbReference type="Proteomes" id="UP001212841"/>
    </source>
</evidence>
<proteinExistence type="predicted"/>
<dbReference type="EMBL" id="JADGJD010001604">
    <property type="protein sequence ID" value="KAJ3039800.1"/>
    <property type="molecule type" value="Genomic_DNA"/>
</dbReference>
<feature type="domain" description="DUF7082" evidence="2">
    <location>
        <begin position="357"/>
        <end position="485"/>
    </location>
</feature>
<sequence length="493" mass="55172">MALPLASGGRCNLSFWWKTWWTIVTLGVLAFVKGIPAHSPYTSQNSPFRSQQYRPQYGPPGTCLELCIEPNNWDDISSQLLYLAVAGLPLDTKRVDLPHGYDEDSTAISGRKSILLRADIIQLDMAGFTPADCQPLKLDEFGNMLSWYSIYQLSVSLVTEHYGSLLFGNFRYHDVNNIEFSQDFGTVSSFSVQSPSCVDPLPPPPPPLPDYIETYQQYFPDPTDSPQQLDDKDIKTCGGILPEEEKDELPAMAPMDPFHTPSLTHSPYAYGGQQPYSDLAPPDTPGASTDSDYYLDDDQYHPSPNLLMQHHPWWSPLADTSSANQDWGSAPVAHNNASSSSSAAAAATQDFTPSMIIFDDSLEDMADTSTWTPMERTNKRRLVKLDRSPDSNEPQKIRFTFTPFSQTAQINKEVVVSCIMWDHGHRQGCYITSVDVLYLLESIMLKSIEEKNRIRRNIENLGPTTISKNKQDTATFFAQIMVTSPHPKVPLLL</sequence>
<dbReference type="InterPro" id="IPR055509">
    <property type="entry name" value="DUF7082"/>
</dbReference>
<dbReference type="PANTHER" id="PTHR39463:SF1">
    <property type="entry name" value="MEDUSA"/>
    <property type="match status" value="1"/>
</dbReference>
<reference evidence="3" key="1">
    <citation type="submission" date="2020-05" db="EMBL/GenBank/DDBJ databases">
        <title>Phylogenomic resolution of chytrid fungi.</title>
        <authorList>
            <person name="Stajich J.E."/>
            <person name="Amses K."/>
            <person name="Simmons R."/>
            <person name="Seto K."/>
            <person name="Myers J."/>
            <person name="Bonds A."/>
            <person name="Quandt C.A."/>
            <person name="Barry K."/>
            <person name="Liu P."/>
            <person name="Grigoriev I."/>
            <person name="Longcore J.E."/>
            <person name="James T.Y."/>
        </authorList>
    </citation>
    <scope>NUCLEOTIDE SEQUENCE</scope>
    <source>
        <strain evidence="3">JEL0318</strain>
    </source>
</reference>
<dbReference type="AlphaFoldDB" id="A0AAD5S4X8"/>
<dbReference type="GO" id="GO:0005634">
    <property type="term" value="C:nucleus"/>
    <property type="evidence" value="ECO:0007669"/>
    <property type="project" value="TreeGrafter"/>
</dbReference>
<accession>A0AAD5S4X8</accession>
<organism evidence="3 4">
    <name type="scientific">Rhizophlyctis rosea</name>
    <dbReference type="NCBI Taxonomy" id="64517"/>
    <lineage>
        <taxon>Eukaryota</taxon>
        <taxon>Fungi</taxon>
        <taxon>Fungi incertae sedis</taxon>
        <taxon>Chytridiomycota</taxon>
        <taxon>Chytridiomycota incertae sedis</taxon>
        <taxon>Chytridiomycetes</taxon>
        <taxon>Rhizophlyctidales</taxon>
        <taxon>Rhizophlyctidaceae</taxon>
        <taxon>Rhizophlyctis</taxon>
    </lineage>
</organism>
<dbReference type="Pfam" id="PF23305">
    <property type="entry name" value="DUF7082"/>
    <property type="match status" value="1"/>
</dbReference>
<comment type="caution">
    <text evidence="3">The sequence shown here is derived from an EMBL/GenBank/DDBJ whole genome shotgun (WGS) entry which is preliminary data.</text>
</comment>
<keyword evidence="4" id="KW-1185">Reference proteome</keyword>
<evidence type="ECO:0000259" key="2">
    <source>
        <dbReference type="Pfam" id="PF23305"/>
    </source>
</evidence>
<gene>
    <name evidence="3" type="ORF">HK097_002732</name>
</gene>
<dbReference type="Proteomes" id="UP001212841">
    <property type="component" value="Unassembled WGS sequence"/>
</dbReference>
<protein>
    <recommendedName>
        <fullName evidence="2">DUF7082 domain-containing protein</fullName>
    </recommendedName>
</protein>
<evidence type="ECO:0000256" key="1">
    <source>
        <dbReference type="SAM" id="MobiDB-lite"/>
    </source>
</evidence>
<dbReference type="PANTHER" id="PTHR39463">
    <property type="entry name" value="MEDUSA"/>
    <property type="match status" value="1"/>
</dbReference>
<feature type="compositionally biased region" description="Pro residues" evidence="1">
    <location>
        <begin position="200"/>
        <end position="209"/>
    </location>
</feature>
<feature type="region of interest" description="Disordered" evidence="1">
    <location>
        <begin position="195"/>
        <end position="292"/>
    </location>
</feature>